<feature type="compositionally biased region" description="Low complexity" evidence="1">
    <location>
        <begin position="56"/>
        <end position="71"/>
    </location>
</feature>
<reference evidence="2" key="1">
    <citation type="journal article" date="2022" name="bioRxiv">
        <title>Sequencing and chromosome-scale assembly of the giantPleurodeles waltlgenome.</title>
        <authorList>
            <person name="Brown T."/>
            <person name="Elewa A."/>
            <person name="Iarovenko S."/>
            <person name="Subramanian E."/>
            <person name="Araus A.J."/>
            <person name="Petzold A."/>
            <person name="Susuki M."/>
            <person name="Suzuki K.-i.T."/>
            <person name="Hayashi T."/>
            <person name="Toyoda A."/>
            <person name="Oliveira C."/>
            <person name="Osipova E."/>
            <person name="Leigh N.D."/>
            <person name="Simon A."/>
            <person name="Yun M.H."/>
        </authorList>
    </citation>
    <scope>NUCLEOTIDE SEQUENCE</scope>
    <source>
        <strain evidence="2">20211129_DDA</strain>
        <tissue evidence="2">Liver</tissue>
    </source>
</reference>
<dbReference type="AlphaFoldDB" id="A0AAV7MXW3"/>
<sequence>MVCCFCWAGPCWANLGDLDPGVATMGRGKKGTGRHRDADDVEDSETARERHRPIVASSAAPSASIASCDLL</sequence>
<evidence type="ECO:0000256" key="1">
    <source>
        <dbReference type="SAM" id="MobiDB-lite"/>
    </source>
</evidence>
<gene>
    <name evidence="2" type="ORF">NDU88_004570</name>
</gene>
<evidence type="ECO:0000313" key="2">
    <source>
        <dbReference type="EMBL" id="KAJ1107177.1"/>
    </source>
</evidence>
<name>A0AAV7MXW3_PLEWA</name>
<keyword evidence="3" id="KW-1185">Reference proteome</keyword>
<protein>
    <recommendedName>
        <fullName evidence="4">Secreted protein</fullName>
    </recommendedName>
</protein>
<evidence type="ECO:0000313" key="3">
    <source>
        <dbReference type="Proteomes" id="UP001066276"/>
    </source>
</evidence>
<dbReference type="EMBL" id="JANPWB010000013">
    <property type="protein sequence ID" value="KAJ1107177.1"/>
    <property type="molecule type" value="Genomic_DNA"/>
</dbReference>
<dbReference type="Proteomes" id="UP001066276">
    <property type="component" value="Chromosome 9"/>
</dbReference>
<feature type="region of interest" description="Disordered" evidence="1">
    <location>
        <begin position="23"/>
        <end position="71"/>
    </location>
</feature>
<comment type="caution">
    <text evidence="2">The sequence shown here is derived from an EMBL/GenBank/DDBJ whole genome shotgun (WGS) entry which is preliminary data.</text>
</comment>
<evidence type="ECO:0008006" key="4">
    <source>
        <dbReference type="Google" id="ProtNLM"/>
    </source>
</evidence>
<organism evidence="2 3">
    <name type="scientific">Pleurodeles waltl</name>
    <name type="common">Iberian ribbed newt</name>
    <dbReference type="NCBI Taxonomy" id="8319"/>
    <lineage>
        <taxon>Eukaryota</taxon>
        <taxon>Metazoa</taxon>
        <taxon>Chordata</taxon>
        <taxon>Craniata</taxon>
        <taxon>Vertebrata</taxon>
        <taxon>Euteleostomi</taxon>
        <taxon>Amphibia</taxon>
        <taxon>Batrachia</taxon>
        <taxon>Caudata</taxon>
        <taxon>Salamandroidea</taxon>
        <taxon>Salamandridae</taxon>
        <taxon>Pleurodelinae</taxon>
        <taxon>Pleurodeles</taxon>
    </lineage>
</organism>
<proteinExistence type="predicted"/>
<accession>A0AAV7MXW3</accession>